<dbReference type="EMBL" id="CAJOBG010040471">
    <property type="protein sequence ID" value="CAF4398635.1"/>
    <property type="molecule type" value="Genomic_DNA"/>
</dbReference>
<comment type="caution">
    <text evidence="3">The sequence shown here is derived from an EMBL/GenBank/DDBJ whole genome shotgun (WGS) entry which is preliminary data.</text>
</comment>
<organism evidence="3 5">
    <name type="scientific">Rotaria magnacalcarata</name>
    <dbReference type="NCBI Taxonomy" id="392030"/>
    <lineage>
        <taxon>Eukaryota</taxon>
        <taxon>Metazoa</taxon>
        <taxon>Spiralia</taxon>
        <taxon>Gnathifera</taxon>
        <taxon>Rotifera</taxon>
        <taxon>Eurotatoria</taxon>
        <taxon>Bdelloidea</taxon>
        <taxon>Philodinida</taxon>
        <taxon>Philodinidae</taxon>
        <taxon>Rotaria</taxon>
    </lineage>
</organism>
<feature type="compositionally biased region" description="Basic and acidic residues" evidence="1">
    <location>
        <begin position="72"/>
        <end position="82"/>
    </location>
</feature>
<evidence type="ECO:0000256" key="1">
    <source>
        <dbReference type="SAM" id="MobiDB-lite"/>
    </source>
</evidence>
<evidence type="ECO:0000313" key="6">
    <source>
        <dbReference type="Proteomes" id="UP000663866"/>
    </source>
</evidence>
<evidence type="ECO:0000256" key="2">
    <source>
        <dbReference type="SAM" id="Phobius"/>
    </source>
</evidence>
<dbReference type="Proteomes" id="UP000663842">
    <property type="component" value="Unassembled WGS sequence"/>
</dbReference>
<proteinExistence type="predicted"/>
<sequence>MRTPTIPKNSSPLSNGAIAAIVICSIIAGVVGIIGGYFLYRYRSKISKICREKLNLKAPAQKLKDDDDDEDEHRSSPRDLVMRRSNITRTRGPSKKRTPIPSSRLSWKSDGNNQPALVTLSFHGINYTVESGNSQSCNASFSGGQTYPRNRTNNGGVCTVRHENRSYWYQMKGLIAKLTGLKY</sequence>
<dbReference type="Proteomes" id="UP000663866">
    <property type="component" value="Unassembled WGS sequence"/>
</dbReference>
<accession>A0A820J5Y1</accession>
<feature type="transmembrane region" description="Helical" evidence="2">
    <location>
        <begin position="17"/>
        <end position="40"/>
    </location>
</feature>
<keyword evidence="2" id="KW-0472">Membrane</keyword>
<keyword evidence="2" id="KW-1133">Transmembrane helix</keyword>
<name>A0A820J5Y1_9BILA</name>
<keyword evidence="2" id="KW-0812">Transmembrane</keyword>
<reference evidence="3" key="1">
    <citation type="submission" date="2021-02" db="EMBL/GenBank/DDBJ databases">
        <authorList>
            <person name="Nowell W R."/>
        </authorList>
    </citation>
    <scope>NUCLEOTIDE SEQUENCE</scope>
</reference>
<evidence type="ECO:0000313" key="3">
    <source>
        <dbReference type="EMBL" id="CAF4318866.1"/>
    </source>
</evidence>
<protein>
    <submittedName>
        <fullName evidence="3">Uncharacterized protein</fullName>
    </submittedName>
</protein>
<keyword evidence="6" id="KW-1185">Reference proteome</keyword>
<dbReference type="EMBL" id="CAJOBF010012465">
    <property type="protein sequence ID" value="CAF4318866.1"/>
    <property type="molecule type" value="Genomic_DNA"/>
</dbReference>
<feature type="region of interest" description="Disordered" evidence="1">
    <location>
        <begin position="61"/>
        <end position="109"/>
    </location>
</feature>
<feature type="compositionally biased region" description="Polar residues" evidence="1">
    <location>
        <begin position="100"/>
        <end position="109"/>
    </location>
</feature>
<evidence type="ECO:0000313" key="5">
    <source>
        <dbReference type="Proteomes" id="UP000663842"/>
    </source>
</evidence>
<dbReference type="AlphaFoldDB" id="A0A820J5Y1"/>
<gene>
    <name evidence="4" type="ORF">OVN521_LOCUS34741</name>
    <name evidence="3" type="ORF">UXM345_LOCUS34352</name>
</gene>
<evidence type="ECO:0000313" key="4">
    <source>
        <dbReference type="EMBL" id="CAF4398635.1"/>
    </source>
</evidence>